<evidence type="ECO:0000313" key="1">
    <source>
        <dbReference type="EMBL" id="MEE1673998.1"/>
    </source>
</evidence>
<comment type="caution">
    <text evidence="1">The sequence shown here is derived from an EMBL/GenBank/DDBJ whole genome shotgun (WGS) entry which is preliminary data.</text>
</comment>
<dbReference type="Proteomes" id="UP001310248">
    <property type="component" value="Unassembled WGS sequence"/>
</dbReference>
<gene>
    <name evidence="1" type="ORF">SNR37_003426</name>
</gene>
<keyword evidence="2" id="KW-1185">Reference proteome</keyword>
<dbReference type="RefSeq" id="WP_329775212.1">
    <property type="nucleotide sequence ID" value="NZ_JAYDYW010000006.1"/>
</dbReference>
<proteinExistence type="predicted"/>
<protein>
    <submittedName>
        <fullName evidence="1">Uncharacterized protein</fullName>
    </submittedName>
</protein>
<accession>A0ABU7G3N1</accession>
<evidence type="ECO:0000313" key="2">
    <source>
        <dbReference type="Proteomes" id="UP001310248"/>
    </source>
</evidence>
<sequence>MWIAQLSRLVLISLLLVIFGAGIANAAHESRTIIYQIAVEGDVVGVYQRNRIIDNQFPNSLVIEEEVELDFSFLWFKEAYQRSGKVMLDNGALKQFAFKVDENQESYLIFGNDKLEQGIHINALENQASGNSTWTNKLLQLIESEHSTNGIALLLNRFEQAPDAILQRGDFDSDSLSFPDYLMASIDHQNTQEFKVLDLDEFDIIQYQVKYLGEKPLSAANRVYVSHGFALATEGESSELWLSKDKLGAFIVQQSGVDDGDHYTVNMQQYLF</sequence>
<dbReference type="EMBL" id="JAYDYW010000006">
    <property type="protein sequence ID" value="MEE1673998.1"/>
    <property type="molecule type" value="Genomic_DNA"/>
</dbReference>
<name>A0ABU7G3N1_9ALTE</name>
<organism evidence="1 2">
    <name type="scientific">Agarivorans aestuarii</name>
    <dbReference type="NCBI Taxonomy" id="1563703"/>
    <lineage>
        <taxon>Bacteria</taxon>
        <taxon>Pseudomonadati</taxon>
        <taxon>Pseudomonadota</taxon>
        <taxon>Gammaproteobacteria</taxon>
        <taxon>Alteromonadales</taxon>
        <taxon>Alteromonadaceae</taxon>
        <taxon>Agarivorans</taxon>
    </lineage>
</organism>
<reference evidence="2" key="1">
    <citation type="submission" date="2023-07" db="EMBL/GenBank/DDBJ databases">
        <title>Draft genome sequence of Agarivorans aestuarii strain ZMCS4, a CAZymes producing bacteria isolated from the marine brown algae Clodostephus spongiosus.</title>
        <authorList>
            <person name="Lorente B."/>
            <person name="Cabral C."/>
            <person name="Frias J."/>
            <person name="Faria J."/>
            <person name="Toubarro D."/>
        </authorList>
    </citation>
    <scope>NUCLEOTIDE SEQUENCE [LARGE SCALE GENOMIC DNA]</scope>
    <source>
        <strain evidence="2">ZMCS4</strain>
    </source>
</reference>